<dbReference type="InterPro" id="IPR001539">
    <property type="entry name" value="Peptidase_U32"/>
</dbReference>
<evidence type="ECO:0000313" key="1">
    <source>
        <dbReference type="EMBL" id="TCZ77206.1"/>
    </source>
</evidence>
<dbReference type="PANTHER" id="PTHR30217:SF7">
    <property type="entry name" value="TRNA HYDROXYLATION PROTEIN P2"/>
    <property type="match status" value="1"/>
</dbReference>
<protein>
    <submittedName>
        <fullName evidence="1">U32 family peptidase</fullName>
    </submittedName>
</protein>
<organism evidence="1 2">
    <name type="scientific">Paenibacillus albiflavus</name>
    <dbReference type="NCBI Taxonomy" id="2545760"/>
    <lineage>
        <taxon>Bacteria</taxon>
        <taxon>Bacillati</taxon>
        <taxon>Bacillota</taxon>
        <taxon>Bacilli</taxon>
        <taxon>Bacillales</taxon>
        <taxon>Paenibacillaceae</taxon>
        <taxon>Paenibacillus</taxon>
    </lineage>
</organism>
<dbReference type="InterPro" id="IPR051454">
    <property type="entry name" value="RNA/ubiquinone_mod_enzymes"/>
</dbReference>
<dbReference type="OrthoDB" id="9807498at2"/>
<name>A0A4R4EBF2_9BACL</name>
<keyword evidence="2" id="KW-1185">Reference proteome</keyword>
<dbReference type="PANTHER" id="PTHR30217">
    <property type="entry name" value="PEPTIDASE U32 FAMILY"/>
    <property type="match status" value="1"/>
</dbReference>
<dbReference type="Proteomes" id="UP000295418">
    <property type="component" value="Unassembled WGS sequence"/>
</dbReference>
<reference evidence="1 2" key="1">
    <citation type="submission" date="2019-03" db="EMBL/GenBank/DDBJ databases">
        <authorList>
            <person name="Kim M.K.M."/>
        </authorList>
    </citation>
    <scope>NUCLEOTIDE SEQUENCE [LARGE SCALE GENOMIC DNA]</scope>
    <source>
        <strain evidence="1 2">18JY21-1</strain>
    </source>
</reference>
<gene>
    <name evidence="1" type="ORF">E0485_12155</name>
</gene>
<comment type="caution">
    <text evidence="1">The sequence shown here is derived from an EMBL/GenBank/DDBJ whole genome shotgun (WGS) entry which is preliminary data.</text>
</comment>
<sequence length="309" mass="34825">MVRPELLVSAGSKEEIKVLLSAGADAVVVGEPAFGLRLPGTITTEDLAEIIPWAHEHGKKIYVSVNTVIENHKIASLSTYLKKLNDLQVDAVIFGDPAVIMAAKEAAPGLKLHWNSEMTTTNYVTAAYWGDKGASRAVLARELNMDEVLEFKQNSELEVEVQVHGLTNIYHSKRDLVDSYMGHRNVQQGAVNASMDRGLFLIEHERPNERFPIYQDENGTQIMSSDDVCMIENLPELLDGNIDSLKIEGLLKSVKYNETVVRNYRAAIDSYLADPANYKFKDEWLEEIQELQDPDRELTFGFFYKEQVY</sequence>
<dbReference type="Pfam" id="PF01136">
    <property type="entry name" value="Peptidase_U32"/>
    <property type="match status" value="1"/>
</dbReference>
<dbReference type="EMBL" id="SKFG01000010">
    <property type="protein sequence ID" value="TCZ77206.1"/>
    <property type="molecule type" value="Genomic_DNA"/>
</dbReference>
<evidence type="ECO:0000313" key="2">
    <source>
        <dbReference type="Proteomes" id="UP000295418"/>
    </source>
</evidence>
<accession>A0A4R4EBF2</accession>
<proteinExistence type="predicted"/>
<dbReference type="AlphaFoldDB" id="A0A4R4EBF2"/>
<dbReference type="RefSeq" id="WP_132418307.1">
    <property type="nucleotide sequence ID" value="NZ_SKFG01000010.1"/>
</dbReference>